<keyword evidence="4" id="KW-1185">Reference proteome</keyword>
<name>A0A210Q198_MIZYE</name>
<dbReference type="SUPFAM" id="SSF49842">
    <property type="entry name" value="TNF-like"/>
    <property type="match status" value="1"/>
</dbReference>
<feature type="compositionally biased region" description="Polar residues" evidence="1">
    <location>
        <begin position="99"/>
        <end position="112"/>
    </location>
</feature>
<reference evidence="3 4" key="1">
    <citation type="journal article" date="2017" name="Nat. Ecol. Evol.">
        <title>Scallop genome provides insights into evolution of bilaterian karyotype and development.</title>
        <authorList>
            <person name="Wang S."/>
            <person name="Zhang J."/>
            <person name="Jiao W."/>
            <person name="Li J."/>
            <person name="Xun X."/>
            <person name="Sun Y."/>
            <person name="Guo X."/>
            <person name="Huan P."/>
            <person name="Dong B."/>
            <person name="Zhang L."/>
            <person name="Hu X."/>
            <person name="Sun X."/>
            <person name="Wang J."/>
            <person name="Zhao C."/>
            <person name="Wang Y."/>
            <person name="Wang D."/>
            <person name="Huang X."/>
            <person name="Wang R."/>
            <person name="Lv J."/>
            <person name="Li Y."/>
            <person name="Zhang Z."/>
            <person name="Liu B."/>
            <person name="Lu W."/>
            <person name="Hui Y."/>
            <person name="Liang J."/>
            <person name="Zhou Z."/>
            <person name="Hou R."/>
            <person name="Li X."/>
            <person name="Liu Y."/>
            <person name="Li H."/>
            <person name="Ning X."/>
            <person name="Lin Y."/>
            <person name="Zhao L."/>
            <person name="Xing Q."/>
            <person name="Dou J."/>
            <person name="Li Y."/>
            <person name="Mao J."/>
            <person name="Guo H."/>
            <person name="Dou H."/>
            <person name="Li T."/>
            <person name="Mu C."/>
            <person name="Jiang W."/>
            <person name="Fu Q."/>
            <person name="Fu X."/>
            <person name="Miao Y."/>
            <person name="Liu J."/>
            <person name="Yu Q."/>
            <person name="Li R."/>
            <person name="Liao H."/>
            <person name="Li X."/>
            <person name="Kong Y."/>
            <person name="Jiang Z."/>
            <person name="Chourrout D."/>
            <person name="Li R."/>
            <person name="Bao Z."/>
        </authorList>
    </citation>
    <scope>NUCLEOTIDE SEQUENCE [LARGE SCALE GENOMIC DNA]</scope>
    <source>
        <strain evidence="3 4">PY_sf001</strain>
    </source>
</reference>
<feature type="compositionally biased region" description="Basic residues" evidence="1">
    <location>
        <begin position="17"/>
        <end position="26"/>
    </location>
</feature>
<dbReference type="PRINTS" id="PR00007">
    <property type="entry name" value="COMPLEMNTC1Q"/>
</dbReference>
<evidence type="ECO:0000259" key="2">
    <source>
        <dbReference type="PROSITE" id="PS50871"/>
    </source>
</evidence>
<feature type="region of interest" description="Disordered" evidence="1">
    <location>
        <begin position="84"/>
        <end position="119"/>
    </location>
</feature>
<evidence type="ECO:0000313" key="3">
    <source>
        <dbReference type="EMBL" id="OWF42439.1"/>
    </source>
</evidence>
<dbReference type="Proteomes" id="UP000242188">
    <property type="component" value="Unassembled WGS sequence"/>
</dbReference>
<comment type="caution">
    <text evidence="3">The sequence shown here is derived from an EMBL/GenBank/DDBJ whole genome shotgun (WGS) entry which is preliminary data.</text>
</comment>
<dbReference type="Gene3D" id="2.60.120.40">
    <property type="match status" value="1"/>
</dbReference>
<gene>
    <name evidence="3" type="ORF">KP79_PYT23282</name>
</gene>
<evidence type="ECO:0000256" key="1">
    <source>
        <dbReference type="SAM" id="MobiDB-lite"/>
    </source>
</evidence>
<feature type="domain" description="C1q" evidence="2">
    <location>
        <begin position="203"/>
        <end position="287"/>
    </location>
</feature>
<evidence type="ECO:0000313" key="4">
    <source>
        <dbReference type="Proteomes" id="UP000242188"/>
    </source>
</evidence>
<feature type="compositionally biased region" description="Basic residues" evidence="1">
    <location>
        <begin position="1"/>
        <end position="10"/>
    </location>
</feature>
<feature type="compositionally biased region" description="Basic and acidic residues" evidence="1">
    <location>
        <begin position="84"/>
        <end position="93"/>
    </location>
</feature>
<dbReference type="AlphaFoldDB" id="A0A210Q198"/>
<accession>A0A210Q198</accession>
<dbReference type="InterPro" id="IPR008983">
    <property type="entry name" value="Tumour_necrosis_fac-like_dom"/>
</dbReference>
<dbReference type="PROSITE" id="PS50871">
    <property type="entry name" value="C1Q"/>
    <property type="match status" value="1"/>
</dbReference>
<dbReference type="Pfam" id="PF00386">
    <property type="entry name" value="C1q"/>
    <property type="match status" value="1"/>
</dbReference>
<proteinExistence type="predicted"/>
<sequence>MTRMGRHTKKEKAEERKRKRKVRRSHANVLTTADTKCEVTRPASPFSYFKNHEVEYFHNDDWLCSKKGASGRFLHLIITERSRPAYDQSRNEGRPAYAQSRNEGAQHTTSHGTKAPSIRPVTERRRPAYDQSQTLHFVEDFNSSQKLKSYRVGSSGVEDDVTQIKVTLSNGHVEDVVARWAEHDGSLRNGAPSSFCRFDDFTGSTVATAFYVSLRQDIHPPEVNRPILFNQLILNTARNYDTNDGVFTANVPGLYSFSWSLATYYGHYIFAALMHFPLSNFSSKISS</sequence>
<organism evidence="3 4">
    <name type="scientific">Mizuhopecten yessoensis</name>
    <name type="common">Japanese scallop</name>
    <name type="synonym">Patinopecten yessoensis</name>
    <dbReference type="NCBI Taxonomy" id="6573"/>
    <lineage>
        <taxon>Eukaryota</taxon>
        <taxon>Metazoa</taxon>
        <taxon>Spiralia</taxon>
        <taxon>Lophotrochozoa</taxon>
        <taxon>Mollusca</taxon>
        <taxon>Bivalvia</taxon>
        <taxon>Autobranchia</taxon>
        <taxon>Pteriomorphia</taxon>
        <taxon>Pectinida</taxon>
        <taxon>Pectinoidea</taxon>
        <taxon>Pectinidae</taxon>
        <taxon>Mizuhopecten</taxon>
    </lineage>
</organism>
<protein>
    <recommendedName>
        <fullName evidence="2">C1q domain-containing protein</fullName>
    </recommendedName>
</protein>
<feature type="region of interest" description="Disordered" evidence="1">
    <location>
        <begin position="1"/>
        <end position="29"/>
    </location>
</feature>
<dbReference type="OrthoDB" id="8964326at2759"/>
<dbReference type="InterPro" id="IPR001073">
    <property type="entry name" value="C1q_dom"/>
</dbReference>
<dbReference type="EMBL" id="NEDP02005278">
    <property type="protein sequence ID" value="OWF42439.1"/>
    <property type="molecule type" value="Genomic_DNA"/>
</dbReference>